<dbReference type="Pfam" id="PF01618">
    <property type="entry name" value="MotA_ExbB"/>
    <property type="match status" value="1"/>
</dbReference>
<evidence type="ECO:0000256" key="7">
    <source>
        <dbReference type="ARBA" id="ARBA00022779"/>
    </source>
</evidence>
<feature type="domain" description="MotA/TolQ/ExbB proton channel" evidence="13">
    <location>
        <begin position="109"/>
        <end position="226"/>
    </location>
</feature>
<accession>A0A2S6HR67</accession>
<keyword evidence="10" id="KW-0406">Ion transport</keyword>
<dbReference type="InterPro" id="IPR046786">
    <property type="entry name" value="MotA_N"/>
</dbReference>
<evidence type="ECO:0000256" key="10">
    <source>
        <dbReference type="ARBA" id="ARBA00023065"/>
    </source>
</evidence>
<evidence type="ECO:0000313" key="15">
    <source>
        <dbReference type="EMBL" id="PPK80126.1"/>
    </source>
</evidence>
<evidence type="ECO:0000259" key="14">
    <source>
        <dbReference type="Pfam" id="PF20560"/>
    </source>
</evidence>
<keyword evidence="11 12" id="KW-0472">Membrane</keyword>
<keyword evidence="7" id="KW-0283">Flagellar rotation</keyword>
<name>A0A2S6HR67_9FIRM</name>
<feature type="transmembrane region" description="Helical" evidence="12">
    <location>
        <begin position="155"/>
        <end position="179"/>
    </location>
</feature>
<evidence type="ECO:0000256" key="8">
    <source>
        <dbReference type="ARBA" id="ARBA00022781"/>
    </source>
</evidence>
<comment type="subcellular location">
    <subcellularLocation>
        <location evidence="1">Cell membrane</location>
        <topology evidence="1">Multi-pass membrane protein</topology>
    </subcellularLocation>
</comment>
<dbReference type="PANTHER" id="PTHR30433:SF3">
    <property type="entry name" value="MOTILITY PROTEIN A"/>
    <property type="match status" value="1"/>
</dbReference>
<feature type="domain" description="Motility protein A N-terminal" evidence="14">
    <location>
        <begin position="6"/>
        <end position="79"/>
    </location>
</feature>
<gene>
    <name evidence="15" type="ORF">BXY41_10754</name>
</gene>
<evidence type="ECO:0000259" key="13">
    <source>
        <dbReference type="Pfam" id="PF01618"/>
    </source>
</evidence>
<evidence type="ECO:0000256" key="5">
    <source>
        <dbReference type="ARBA" id="ARBA00022500"/>
    </source>
</evidence>
<dbReference type="EMBL" id="PTJA01000007">
    <property type="protein sequence ID" value="PPK80126.1"/>
    <property type="molecule type" value="Genomic_DNA"/>
</dbReference>
<evidence type="ECO:0000256" key="6">
    <source>
        <dbReference type="ARBA" id="ARBA00022692"/>
    </source>
</evidence>
<dbReference type="PANTHER" id="PTHR30433">
    <property type="entry name" value="CHEMOTAXIS PROTEIN MOTA"/>
    <property type="match status" value="1"/>
</dbReference>
<protein>
    <submittedName>
        <fullName evidence="15">Chemotaxis protein MotA</fullName>
    </submittedName>
</protein>
<feature type="transmembrane region" description="Helical" evidence="12">
    <location>
        <begin position="31"/>
        <end position="53"/>
    </location>
</feature>
<proteinExistence type="inferred from homology"/>
<dbReference type="RefSeq" id="WP_104437463.1">
    <property type="nucleotide sequence ID" value="NZ_PTJA01000007.1"/>
</dbReference>
<evidence type="ECO:0000256" key="12">
    <source>
        <dbReference type="SAM" id="Phobius"/>
    </source>
</evidence>
<dbReference type="Pfam" id="PF20560">
    <property type="entry name" value="MotA_N"/>
    <property type="match status" value="1"/>
</dbReference>
<feature type="transmembrane region" description="Helical" evidence="12">
    <location>
        <begin position="185"/>
        <end position="210"/>
    </location>
</feature>
<dbReference type="InterPro" id="IPR047055">
    <property type="entry name" value="MotA-like"/>
</dbReference>
<evidence type="ECO:0000256" key="11">
    <source>
        <dbReference type="ARBA" id="ARBA00023136"/>
    </source>
</evidence>
<evidence type="ECO:0000256" key="2">
    <source>
        <dbReference type="ARBA" id="ARBA00008038"/>
    </source>
</evidence>
<keyword evidence="16" id="KW-1185">Reference proteome</keyword>
<keyword evidence="9 12" id="KW-1133">Transmembrane helix</keyword>
<keyword evidence="4" id="KW-1003">Cell membrane</keyword>
<keyword evidence="3" id="KW-0813">Transport</keyword>
<dbReference type="OrthoDB" id="9806929at2"/>
<dbReference type="GO" id="GO:0006935">
    <property type="term" value="P:chemotaxis"/>
    <property type="evidence" value="ECO:0007669"/>
    <property type="project" value="UniProtKB-KW"/>
</dbReference>
<dbReference type="Proteomes" id="UP000237749">
    <property type="component" value="Unassembled WGS sequence"/>
</dbReference>
<comment type="caution">
    <text evidence="15">The sequence shown here is derived from an EMBL/GenBank/DDBJ whole genome shotgun (WGS) entry which is preliminary data.</text>
</comment>
<dbReference type="GO" id="GO:0071978">
    <property type="term" value="P:bacterial-type flagellum-dependent swarming motility"/>
    <property type="evidence" value="ECO:0007669"/>
    <property type="project" value="InterPro"/>
</dbReference>
<dbReference type="AlphaFoldDB" id="A0A2S6HR67"/>
<keyword evidence="6 12" id="KW-0812">Transmembrane</keyword>
<dbReference type="InterPro" id="IPR000540">
    <property type="entry name" value="Flag_MotA_CS"/>
</dbReference>
<organism evidence="15 16">
    <name type="scientific">Lacrimispora xylanisolvens</name>
    <dbReference type="NCBI Taxonomy" id="384636"/>
    <lineage>
        <taxon>Bacteria</taxon>
        <taxon>Bacillati</taxon>
        <taxon>Bacillota</taxon>
        <taxon>Clostridia</taxon>
        <taxon>Lachnospirales</taxon>
        <taxon>Lachnospiraceae</taxon>
        <taxon>Lacrimispora</taxon>
    </lineage>
</organism>
<keyword evidence="8" id="KW-0375">Hydrogen ion transport</keyword>
<sequence length="268" mass="29183">MDFSLIIGIIIGAAALLTGYSLEHGVISSLFLLSPFIIVCGGTVGAVVASFSLNDIAMAMRAMFKSFRHPHSASMEKMISKISMIANRYRADGVTCLEDISRDPELNQEEYLLLKEGLVLIQELKSPESIQYTLESDIRAYVQQKSIEVSVFEAAAGYSPTMGVIGTVMGLIMVLASGFDDPSKLAGSIGTAFIATLYGVFLANIVYLPIATKLKTQLKRKHIQKEMIVDGVCMIANGNTSRNIENELALYFQAFSDGGKRYKQGIDN</sequence>
<keyword evidence="5" id="KW-0145">Chemotaxis</keyword>
<evidence type="ECO:0000256" key="4">
    <source>
        <dbReference type="ARBA" id="ARBA00022475"/>
    </source>
</evidence>
<dbReference type="InterPro" id="IPR002898">
    <property type="entry name" value="MotA_ExbB_proton_chnl"/>
</dbReference>
<dbReference type="GO" id="GO:1902600">
    <property type="term" value="P:proton transmembrane transport"/>
    <property type="evidence" value="ECO:0007669"/>
    <property type="project" value="UniProtKB-KW"/>
</dbReference>
<reference evidence="15 16" key="1">
    <citation type="submission" date="2018-02" db="EMBL/GenBank/DDBJ databases">
        <title>Genomic Encyclopedia of Archaeal and Bacterial Type Strains, Phase II (KMG-II): from individual species to whole genera.</title>
        <authorList>
            <person name="Goeker M."/>
        </authorList>
    </citation>
    <scope>NUCLEOTIDE SEQUENCE [LARGE SCALE GENOMIC DNA]</scope>
    <source>
        <strain evidence="15 16">DSM 3808</strain>
    </source>
</reference>
<evidence type="ECO:0000256" key="1">
    <source>
        <dbReference type="ARBA" id="ARBA00004651"/>
    </source>
</evidence>
<evidence type="ECO:0000313" key="16">
    <source>
        <dbReference type="Proteomes" id="UP000237749"/>
    </source>
</evidence>
<evidence type="ECO:0000256" key="3">
    <source>
        <dbReference type="ARBA" id="ARBA00022448"/>
    </source>
</evidence>
<dbReference type="PROSITE" id="PS01307">
    <property type="entry name" value="MOTA"/>
    <property type="match status" value="1"/>
</dbReference>
<comment type="similarity">
    <text evidence="2">Belongs to the MotA family.</text>
</comment>
<evidence type="ECO:0000256" key="9">
    <source>
        <dbReference type="ARBA" id="ARBA00022989"/>
    </source>
</evidence>
<dbReference type="GO" id="GO:0005886">
    <property type="term" value="C:plasma membrane"/>
    <property type="evidence" value="ECO:0007669"/>
    <property type="project" value="UniProtKB-SubCell"/>
</dbReference>